<sequence>MKINVELSAPLVPVLCLSRREVRDIIRRILENLDCRESSLNLVITDDSRMQHLNSAFLFCPGPTNVLAFEEESRHESGFLGEVFISAQAVIRESILYSQPIFEHFVRLLAHGIEHLAGFEHGPEMEDRTLHLQRTIKAEEYGL</sequence>
<keyword evidence="6 7" id="KW-0862">Zinc</keyword>
<dbReference type="GO" id="GO:0004222">
    <property type="term" value="F:metalloendopeptidase activity"/>
    <property type="evidence" value="ECO:0007669"/>
    <property type="project" value="InterPro"/>
</dbReference>
<dbReference type="AlphaFoldDB" id="D6SS71"/>
<comment type="cofactor">
    <cofactor evidence="7">
        <name>Zn(2+)</name>
        <dbReference type="ChEBI" id="CHEBI:29105"/>
    </cofactor>
    <text evidence="7">Binds 1 zinc ion.</text>
</comment>
<dbReference type="InterPro" id="IPR002036">
    <property type="entry name" value="YbeY"/>
</dbReference>
<feature type="binding site" evidence="7">
    <location>
        <position position="115"/>
    </location>
    <ligand>
        <name>Zn(2+)</name>
        <dbReference type="ChEBI" id="CHEBI:29105"/>
        <note>catalytic</note>
    </ligand>
</feature>
<comment type="similarity">
    <text evidence="1 7">Belongs to the endoribonuclease YbeY family.</text>
</comment>
<dbReference type="eggNOG" id="COG0319">
    <property type="taxonomic scope" value="Bacteria"/>
</dbReference>
<name>D6SS71_9BACT</name>
<feature type="binding site" evidence="7">
    <location>
        <position position="121"/>
    </location>
    <ligand>
        <name>Zn(2+)</name>
        <dbReference type="ChEBI" id="CHEBI:29105"/>
        <note>catalytic</note>
    </ligand>
</feature>
<proteinExistence type="inferred from homology"/>
<evidence type="ECO:0000256" key="3">
    <source>
        <dbReference type="ARBA" id="ARBA00022723"/>
    </source>
</evidence>
<evidence type="ECO:0000256" key="6">
    <source>
        <dbReference type="ARBA" id="ARBA00022833"/>
    </source>
</evidence>
<evidence type="ECO:0000256" key="1">
    <source>
        <dbReference type="ARBA" id="ARBA00010875"/>
    </source>
</evidence>
<keyword evidence="7" id="KW-0690">Ribosome biogenesis</keyword>
<accession>D6SS71</accession>
<keyword evidence="9" id="KW-1185">Reference proteome</keyword>
<organism evidence="8 9">
    <name type="scientific">Desulfonatronospira thiodismutans ASO3-1</name>
    <dbReference type="NCBI Taxonomy" id="555779"/>
    <lineage>
        <taxon>Bacteria</taxon>
        <taxon>Pseudomonadati</taxon>
        <taxon>Thermodesulfobacteriota</taxon>
        <taxon>Desulfovibrionia</taxon>
        <taxon>Desulfovibrionales</taxon>
        <taxon>Desulfonatronovibrionaceae</taxon>
        <taxon>Desulfonatronospira</taxon>
    </lineage>
</organism>
<evidence type="ECO:0000256" key="7">
    <source>
        <dbReference type="HAMAP-Rule" id="MF_00009"/>
    </source>
</evidence>
<dbReference type="Pfam" id="PF02130">
    <property type="entry name" value="YbeY"/>
    <property type="match status" value="1"/>
</dbReference>
<dbReference type="GO" id="GO:0008270">
    <property type="term" value="F:zinc ion binding"/>
    <property type="evidence" value="ECO:0007669"/>
    <property type="project" value="UniProtKB-UniRule"/>
</dbReference>
<keyword evidence="5 7" id="KW-0378">Hydrolase</keyword>
<evidence type="ECO:0000256" key="4">
    <source>
        <dbReference type="ARBA" id="ARBA00022759"/>
    </source>
</evidence>
<dbReference type="NCBIfam" id="TIGR00043">
    <property type="entry name" value="rRNA maturation RNase YbeY"/>
    <property type="match status" value="1"/>
</dbReference>
<dbReference type="InterPro" id="IPR023091">
    <property type="entry name" value="MetalPrtase_cat_dom_sf_prd"/>
</dbReference>
<dbReference type="GO" id="GO:0004521">
    <property type="term" value="F:RNA endonuclease activity"/>
    <property type="evidence" value="ECO:0007669"/>
    <property type="project" value="UniProtKB-UniRule"/>
</dbReference>
<dbReference type="EC" id="3.1.-.-" evidence="7"/>
<comment type="caution">
    <text evidence="8">The sequence shown here is derived from an EMBL/GenBank/DDBJ whole genome shotgun (WGS) entry which is preliminary data.</text>
</comment>
<gene>
    <name evidence="7" type="primary">ybeY</name>
    <name evidence="8" type="ORF">Dthio_PD0871</name>
</gene>
<protein>
    <recommendedName>
        <fullName evidence="7">Endoribonuclease YbeY</fullName>
        <ecNumber evidence="7">3.1.-.-</ecNumber>
    </recommendedName>
</protein>
<dbReference type="SUPFAM" id="SSF55486">
    <property type="entry name" value="Metalloproteases ('zincins'), catalytic domain"/>
    <property type="match status" value="1"/>
</dbReference>
<evidence type="ECO:0000313" key="8">
    <source>
        <dbReference type="EMBL" id="EFI33537.1"/>
    </source>
</evidence>
<keyword evidence="7" id="KW-0963">Cytoplasm</keyword>
<dbReference type="GO" id="GO:0006364">
    <property type="term" value="P:rRNA processing"/>
    <property type="evidence" value="ECO:0007669"/>
    <property type="project" value="UniProtKB-UniRule"/>
</dbReference>
<evidence type="ECO:0000256" key="5">
    <source>
        <dbReference type="ARBA" id="ARBA00022801"/>
    </source>
</evidence>
<dbReference type="GO" id="GO:0005737">
    <property type="term" value="C:cytoplasm"/>
    <property type="evidence" value="ECO:0007669"/>
    <property type="project" value="UniProtKB-SubCell"/>
</dbReference>
<keyword evidence="3 7" id="KW-0479">Metal-binding</keyword>
<dbReference type="RefSeq" id="WP_008870887.1">
    <property type="nucleotide sequence ID" value="NZ_ACJN02000003.1"/>
</dbReference>
<feature type="binding site" evidence="7">
    <location>
        <position position="111"/>
    </location>
    <ligand>
        <name>Zn(2+)</name>
        <dbReference type="ChEBI" id="CHEBI:29105"/>
        <note>catalytic</note>
    </ligand>
</feature>
<comment type="subcellular location">
    <subcellularLocation>
        <location evidence="7">Cytoplasm</location>
    </subcellularLocation>
</comment>
<keyword evidence="7" id="KW-0698">rRNA processing</keyword>
<dbReference type="HAMAP" id="MF_00009">
    <property type="entry name" value="Endoribonucl_YbeY"/>
    <property type="match status" value="1"/>
</dbReference>
<keyword evidence="4 7" id="KW-0255">Endonuclease</keyword>
<comment type="function">
    <text evidence="7">Single strand-specific metallo-endoribonuclease involved in late-stage 70S ribosome quality control and in maturation of the 3' terminus of the 16S rRNA.</text>
</comment>
<evidence type="ECO:0000313" key="9">
    <source>
        <dbReference type="Proteomes" id="UP000005496"/>
    </source>
</evidence>
<dbReference type="Proteomes" id="UP000005496">
    <property type="component" value="Unassembled WGS sequence"/>
</dbReference>
<reference evidence="8" key="1">
    <citation type="submission" date="2010-05" db="EMBL/GenBank/DDBJ databases">
        <title>The draft genome of Desulfonatronospira thiodismutans ASO3-1.</title>
        <authorList>
            <consortium name="US DOE Joint Genome Institute (JGI-PGF)"/>
            <person name="Lucas S."/>
            <person name="Copeland A."/>
            <person name="Lapidus A."/>
            <person name="Cheng J.-F."/>
            <person name="Bruce D."/>
            <person name="Goodwin L."/>
            <person name="Pitluck S."/>
            <person name="Chertkov O."/>
            <person name="Brettin T."/>
            <person name="Detter J.C."/>
            <person name="Han C."/>
            <person name="Land M.L."/>
            <person name="Hauser L."/>
            <person name="Kyrpides N."/>
            <person name="Mikhailova N."/>
            <person name="Muyzer G."/>
            <person name="Woyke T."/>
        </authorList>
    </citation>
    <scope>NUCLEOTIDE SEQUENCE [LARGE SCALE GENOMIC DNA]</scope>
    <source>
        <strain evidence="8">ASO3-1</strain>
    </source>
</reference>
<keyword evidence="2 7" id="KW-0540">Nuclease</keyword>
<evidence type="ECO:0000256" key="2">
    <source>
        <dbReference type="ARBA" id="ARBA00022722"/>
    </source>
</evidence>
<dbReference type="EMBL" id="ACJN02000003">
    <property type="protein sequence ID" value="EFI33537.1"/>
    <property type="molecule type" value="Genomic_DNA"/>
</dbReference>
<dbReference type="Gene3D" id="3.40.390.30">
    <property type="entry name" value="Metalloproteases ('zincins'), catalytic domain"/>
    <property type="match status" value="1"/>
</dbReference>